<proteinExistence type="predicted"/>
<reference evidence="2 3" key="1">
    <citation type="journal article" date="2014" name="Genome Announc.">
        <title>Draft Genome Sequence of Lutibaculum baratangense Strain AMV1T, Isolated from a Mud Volcano in Andamans, India.</title>
        <authorList>
            <person name="Singh A."/>
            <person name="Sreenivas A."/>
            <person name="Sathyanarayana Reddy G."/>
            <person name="Pinnaka A.K."/>
            <person name="Shivaji S."/>
        </authorList>
    </citation>
    <scope>NUCLEOTIDE SEQUENCE [LARGE SCALE GENOMIC DNA]</scope>
    <source>
        <strain evidence="2 3">AMV1</strain>
    </source>
</reference>
<evidence type="ECO:0000256" key="1">
    <source>
        <dbReference type="SAM" id="Phobius"/>
    </source>
</evidence>
<keyword evidence="1" id="KW-0472">Membrane</keyword>
<dbReference type="EMBL" id="AWXZ01000019">
    <property type="protein sequence ID" value="ESR25498.1"/>
    <property type="molecule type" value="Genomic_DNA"/>
</dbReference>
<organism evidence="2 3">
    <name type="scientific">Lutibaculum baratangense AMV1</name>
    <dbReference type="NCBI Taxonomy" id="631454"/>
    <lineage>
        <taxon>Bacteria</taxon>
        <taxon>Pseudomonadati</taxon>
        <taxon>Pseudomonadota</taxon>
        <taxon>Alphaproteobacteria</taxon>
        <taxon>Hyphomicrobiales</taxon>
        <taxon>Tepidamorphaceae</taxon>
        <taxon>Lutibaculum</taxon>
    </lineage>
</organism>
<dbReference type="AlphaFoldDB" id="V4THJ1"/>
<name>V4THJ1_9HYPH</name>
<protein>
    <submittedName>
        <fullName evidence="2">Uncharacterized protein</fullName>
    </submittedName>
</protein>
<gene>
    <name evidence="2" type="ORF">N177_1610</name>
</gene>
<feature type="transmembrane region" description="Helical" evidence="1">
    <location>
        <begin position="20"/>
        <end position="38"/>
    </location>
</feature>
<keyword evidence="1" id="KW-0812">Transmembrane</keyword>
<keyword evidence="1" id="KW-1133">Transmembrane helix</keyword>
<evidence type="ECO:0000313" key="3">
    <source>
        <dbReference type="Proteomes" id="UP000017819"/>
    </source>
</evidence>
<comment type="caution">
    <text evidence="2">The sequence shown here is derived from an EMBL/GenBank/DDBJ whole genome shotgun (WGS) entry which is preliminary data.</text>
</comment>
<keyword evidence="3" id="KW-1185">Reference proteome</keyword>
<evidence type="ECO:0000313" key="2">
    <source>
        <dbReference type="EMBL" id="ESR25498.1"/>
    </source>
</evidence>
<accession>V4THJ1</accession>
<dbReference type="Proteomes" id="UP000017819">
    <property type="component" value="Unassembled WGS sequence"/>
</dbReference>
<sequence>MPGMDPRAPEPEPAWTPPILGSAAVFAALLFAGTVLWLKFGDGVYVERILGAIAGCF</sequence>